<feature type="region of interest" description="Disordered" evidence="1">
    <location>
        <begin position="377"/>
        <end position="472"/>
    </location>
</feature>
<evidence type="ECO:0000256" key="1">
    <source>
        <dbReference type="SAM" id="MobiDB-lite"/>
    </source>
</evidence>
<feature type="compositionally biased region" description="Low complexity" evidence="1">
    <location>
        <begin position="408"/>
        <end position="417"/>
    </location>
</feature>
<evidence type="ECO:0000313" key="4">
    <source>
        <dbReference type="Proteomes" id="UP000799753"/>
    </source>
</evidence>
<name>A0A6A6RM55_9PLEO</name>
<feature type="compositionally biased region" description="Basic residues" evidence="1">
    <location>
        <begin position="73"/>
        <end position="95"/>
    </location>
</feature>
<dbReference type="OrthoDB" id="5402307at2759"/>
<evidence type="ECO:0000256" key="2">
    <source>
        <dbReference type="SAM" id="Phobius"/>
    </source>
</evidence>
<sequence length="472" mass="51657">MGIGETITVINKSGKVVSTSKHIVNVFKEAKSAYRERKAEIKAERNAAAASDKALRESVKAIRMDDDDVRSRTSSRHSKHSKGTHRSKSHRHHSRPPLERGFTDSFYANDDAANNHFEMDLAGDAAEGHRKELVRRHTEAEGATERDARKDSKIDMDLAYGDLPPPLPSKKYDDSELRDTASKLTQLLDEADCLQHSVSTMIENLQENPDALAAVALTLAEISAMLAKMGPGVLMSFKGAFPAVVALLASPQFMIAAGVGVGVTIVALGGFKIIKKLQSKKEEEVPMAYAVQPVQPVQPVQMQSAPAPQQQQQQQHQIQAQPARAESFAGLDELEPPELGRIELWRRGIADVEADSHGTNVEGEFITPGATKHLVSEGVLDEDDIKSRRSTKSRKHKSDDSKSHRTSPKSVKSSSTSKTKKTEKTDKSEKKHRKSSSSSSSSGVSRSSTMKAEKKKEPSLIKTLFRSHTMAA</sequence>
<dbReference type="Proteomes" id="UP000799753">
    <property type="component" value="Unassembled WGS sequence"/>
</dbReference>
<dbReference type="PANTHER" id="PTHR34755:SF4">
    <property type="entry name" value="F-BOX DOMAIN-CONTAINING PROTEIN"/>
    <property type="match status" value="1"/>
</dbReference>
<feature type="compositionally biased region" description="Basic and acidic residues" evidence="1">
    <location>
        <begin position="128"/>
        <end position="156"/>
    </location>
</feature>
<dbReference type="AlphaFoldDB" id="A0A6A6RM55"/>
<protein>
    <submittedName>
        <fullName evidence="3">Uncharacterized protein</fullName>
    </submittedName>
</protein>
<feature type="region of interest" description="Disordered" evidence="1">
    <location>
        <begin position="128"/>
        <end position="174"/>
    </location>
</feature>
<keyword evidence="2" id="KW-0472">Membrane</keyword>
<keyword evidence="2" id="KW-0812">Transmembrane</keyword>
<feature type="compositionally biased region" description="Low complexity" evidence="1">
    <location>
        <begin position="436"/>
        <end position="448"/>
    </location>
</feature>
<keyword evidence="2" id="KW-1133">Transmembrane helix</keyword>
<feature type="compositionally biased region" description="Basic and acidic residues" evidence="1">
    <location>
        <begin position="420"/>
        <end position="429"/>
    </location>
</feature>
<keyword evidence="4" id="KW-1185">Reference proteome</keyword>
<dbReference type="EMBL" id="MU006805">
    <property type="protein sequence ID" value="KAF2635601.1"/>
    <property type="molecule type" value="Genomic_DNA"/>
</dbReference>
<feature type="region of interest" description="Disordered" evidence="1">
    <location>
        <begin position="300"/>
        <end position="325"/>
    </location>
</feature>
<dbReference type="InterPro" id="IPR052109">
    <property type="entry name" value="SRRM_Domain-Containing"/>
</dbReference>
<feature type="region of interest" description="Disordered" evidence="1">
    <location>
        <begin position="63"/>
        <end position="106"/>
    </location>
</feature>
<evidence type="ECO:0000313" key="3">
    <source>
        <dbReference type="EMBL" id="KAF2635601.1"/>
    </source>
</evidence>
<reference evidence="3" key="1">
    <citation type="journal article" date="2020" name="Stud. Mycol.">
        <title>101 Dothideomycetes genomes: a test case for predicting lifestyles and emergence of pathogens.</title>
        <authorList>
            <person name="Haridas S."/>
            <person name="Albert R."/>
            <person name="Binder M."/>
            <person name="Bloem J."/>
            <person name="Labutti K."/>
            <person name="Salamov A."/>
            <person name="Andreopoulos B."/>
            <person name="Baker S."/>
            <person name="Barry K."/>
            <person name="Bills G."/>
            <person name="Bluhm B."/>
            <person name="Cannon C."/>
            <person name="Castanera R."/>
            <person name="Culley D."/>
            <person name="Daum C."/>
            <person name="Ezra D."/>
            <person name="Gonzalez J."/>
            <person name="Henrissat B."/>
            <person name="Kuo A."/>
            <person name="Liang C."/>
            <person name="Lipzen A."/>
            <person name="Lutzoni F."/>
            <person name="Magnuson J."/>
            <person name="Mondo S."/>
            <person name="Nolan M."/>
            <person name="Ohm R."/>
            <person name="Pangilinan J."/>
            <person name="Park H.-J."/>
            <person name="Ramirez L."/>
            <person name="Alfaro M."/>
            <person name="Sun H."/>
            <person name="Tritt A."/>
            <person name="Yoshinaga Y."/>
            <person name="Zwiers L.-H."/>
            <person name="Turgeon B."/>
            <person name="Goodwin S."/>
            <person name="Spatafora J."/>
            <person name="Crous P."/>
            <person name="Grigoriev I."/>
        </authorList>
    </citation>
    <scope>NUCLEOTIDE SEQUENCE</scope>
    <source>
        <strain evidence="3">CBS 473.64</strain>
    </source>
</reference>
<organism evidence="3 4">
    <name type="scientific">Massarina eburnea CBS 473.64</name>
    <dbReference type="NCBI Taxonomy" id="1395130"/>
    <lineage>
        <taxon>Eukaryota</taxon>
        <taxon>Fungi</taxon>
        <taxon>Dikarya</taxon>
        <taxon>Ascomycota</taxon>
        <taxon>Pezizomycotina</taxon>
        <taxon>Dothideomycetes</taxon>
        <taxon>Pleosporomycetidae</taxon>
        <taxon>Pleosporales</taxon>
        <taxon>Massarineae</taxon>
        <taxon>Massarinaceae</taxon>
        <taxon>Massarina</taxon>
    </lineage>
</organism>
<proteinExistence type="predicted"/>
<accession>A0A6A6RM55</accession>
<feature type="transmembrane region" description="Helical" evidence="2">
    <location>
        <begin position="241"/>
        <end position="271"/>
    </location>
</feature>
<gene>
    <name evidence="3" type="ORF">P280DRAFT_493589</name>
</gene>
<dbReference type="PANTHER" id="PTHR34755">
    <property type="entry name" value="SERINE/ARGININE REPETITIVE MATRIX PROTEIN 3-RELATED"/>
    <property type="match status" value="1"/>
</dbReference>